<organism evidence="1 2">
    <name type="scientific">Lasiodiplodia mahajangana</name>
    <dbReference type="NCBI Taxonomy" id="1108764"/>
    <lineage>
        <taxon>Eukaryota</taxon>
        <taxon>Fungi</taxon>
        <taxon>Dikarya</taxon>
        <taxon>Ascomycota</taxon>
        <taxon>Pezizomycotina</taxon>
        <taxon>Dothideomycetes</taxon>
        <taxon>Dothideomycetes incertae sedis</taxon>
        <taxon>Botryosphaeriales</taxon>
        <taxon>Botryosphaeriaceae</taxon>
        <taxon>Lasiodiplodia</taxon>
    </lineage>
</organism>
<accession>A0ACC2J7Y1</accession>
<protein>
    <submittedName>
        <fullName evidence="1">Uncharacterized protein</fullName>
    </submittedName>
</protein>
<name>A0ACC2J7Y1_9PEZI</name>
<proteinExistence type="predicted"/>
<dbReference type="Proteomes" id="UP001153332">
    <property type="component" value="Unassembled WGS sequence"/>
</dbReference>
<keyword evidence="2" id="KW-1185">Reference proteome</keyword>
<gene>
    <name evidence="1" type="ORF">O1611_g9547</name>
</gene>
<evidence type="ECO:0000313" key="1">
    <source>
        <dbReference type="EMBL" id="KAJ8123621.1"/>
    </source>
</evidence>
<sequence length="248" mass="25781">MSLLGLRLKDRQASHAPCPNGNGTTIGGEEKFVVFCNSRFQGDELLRQKTDSLATCTDLCMSFQNPRCEGAQLQDNGDCVLVGNLVPQGTRPSRFFDSAVAVFPQPGPTSSCSQQGTGTLFLSQSSRFSLQCGKLVSGKDLEQQFQMTLESCLAACGANPACGGVSFDPAQSAGFKNCYLKTAIDTSDLLGKTGVDSAILVNNANQAASGNSPDPSTSAVASIPTFASTPATTPAPVVPEATVSLRAL</sequence>
<comment type="caution">
    <text evidence="1">The sequence shown here is derived from an EMBL/GenBank/DDBJ whole genome shotgun (WGS) entry which is preliminary data.</text>
</comment>
<evidence type="ECO:0000313" key="2">
    <source>
        <dbReference type="Proteomes" id="UP001153332"/>
    </source>
</evidence>
<reference evidence="1" key="1">
    <citation type="submission" date="2022-12" db="EMBL/GenBank/DDBJ databases">
        <title>Genome Sequence of Lasiodiplodia mahajangana.</title>
        <authorList>
            <person name="Buettner E."/>
        </authorList>
    </citation>
    <scope>NUCLEOTIDE SEQUENCE</scope>
    <source>
        <strain evidence="1">VT137</strain>
    </source>
</reference>
<dbReference type="EMBL" id="JAPUUL010003306">
    <property type="protein sequence ID" value="KAJ8123621.1"/>
    <property type="molecule type" value="Genomic_DNA"/>
</dbReference>